<protein>
    <submittedName>
        <fullName evidence="2">Uncharacterized protein</fullName>
    </submittedName>
</protein>
<name>A0A3S4PWX8_PSEFL</name>
<feature type="signal peptide" evidence="1">
    <location>
        <begin position="1"/>
        <end position="21"/>
    </location>
</feature>
<reference evidence="2 3" key="1">
    <citation type="submission" date="2018-12" db="EMBL/GenBank/DDBJ databases">
        <authorList>
            <consortium name="Pathogen Informatics"/>
        </authorList>
    </citation>
    <scope>NUCLEOTIDE SEQUENCE [LARGE SCALE GENOMIC DNA]</scope>
    <source>
        <strain evidence="2 3">NCTC9428</strain>
    </source>
</reference>
<sequence length="407" mass="44913">MKKIMCGLGLSAIFCTSAVEAASVEIRASFTPDSAQPNKNVFTNKTPNSGYCTLDPAVCTQQNIFSIEVPVRFTSSRPLIPGDIVSVIAPASWRRLTVINNETQESEEVEIRIVGMGSDLQMSAPVTDLTQEPNVLKAHQKLWRTSSWVYATPPCVYSGVGYYTPSTYRFFWKTPLEQECVKQPAYAIPRLSSNNIDFAYELRTPNPLRMSSGSYTGSMMYGIGPSAGSGSFYLGPLMIPDDDSLTLNFVLDVQHTLKVDIPPGGEKIRLEPAGGWQQWMQSGRRPTRLFRDQTFLISASSKFKMRVECELQVIRGCGIRDDVTGVGGSVVVSVSLPDGLTDDAGNPVKKYPLSESNSGMFQPGQYVDRKPGVLHFEMSEADTAYLIRKNEGRPFRGLISVIWDSQI</sequence>
<feature type="chain" id="PRO_5018546417" evidence="1">
    <location>
        <begin position="22"/>
        <end position="407"/>
    </location>
</feature>
<proteinExistence type="predicted"/>
<accession>A0A3S4PWX8</accession>
<evidence type="ECO:0000313" key="3">
    <source>
        <dbReference type="Proteomes" id="UP000281909"/>
    </source>
</evidence>
<dbReference type="EMBL" id="LR134318">
    <property type="protein sequence ID" value="VEF12666.1"/>
    <property type="molecule type" value="Genomic_DNA"/>
</dbReference>
<evidence type="ECO:0000313" key="2">
    <source>
        <dbReference type="EMBL" id="VEF12666.1"/>
    </source>
</evidence>
<keyword evidence="1" id="KW-0732">Signal</keyword>
<dbReference type="Proteomes" id="UP000281909">
    <property type="component" value="Chromosome"/>
</dbReference>
<gene>
    <name evidence="2" type="ORF">NCTC9428_04325</name>
</gene>
<dbReference type="RefSeq" id="WP_126366072.1">
    <property type="nucleotide sequence ID" value="NZ_LR134318.1"/>
</dbReference>
<dbReference type="AlphaFoldDB" id="A0A3S4PWX8"/>
<organism evidence="2 3">
    <name type="scientific">Pseudomonas fluorescens</name>
    <dbReference type="NCBI Taxonomy" id="294"/>
    <lineage>
        <taxon>Bacteria</taxon>
        <taxon>Pseudomonadati</taxon>
        <taxon>Pseudomonadota</taxon>
        <taxon>Gammaproteobacteria</taxon>
        <taxon>Pseudomonadales</taxon>
        <taxon>Pseudomonadaceae</taxon>
        <taxon>Pseudomonas</taxon>
    </lineage>
</organism>
<evidence type="ECO:0000256" key="1">
    <source>
        <dbReference type="SAM" id="SignalP"/>
    </source>
</evidence>
<dbReference type="OrthoDB" id="6764591at2"/>